<gene>
    <name evidence="2" type="ORF">AAFF_G00341610</name>
</gene>
<evidence type="ECO:0000313" key="3">
    <source>
        <dbReference type="Proteomes" id="UP001221898"/>
    </source>
</evidence>
<evidence type="ECO:0000313" key="2">
    <source>
        <dbReference type="EMBL" id="KAJ8404388.1"/>
    </source>
</evidence>
<organism evidence="2 3">
    <name type="scientific">Aldrovandia affinis</name>
    <dbReference type="NCBI Taxonomy" id="143900"/>
    <lineage>
        <taxon>Eukaryota</taxon>
        <taxon>Metazoa</taxon>
        <taxon>Chordata</taxon>
        <taxon>Craniata</taxon>
        <taxon>Vertebrata</taxon>
        <taxon>Euteleostomi</taxon>
        <taxon>Actinopterygii</taxon>
        <taxon>Neopterygii</taxon>
        <taxon>Teleostei</taxon>
        <taxon>Notacanthiformes</taxon>
        <taxon>Halosauridae</taxon>
        <taxon>Aldrovandia</taxon>
    </lineage>
</organism>
<dbReference type="AlphaFoldDB" id="A0AAD7SLD3"/>
<reference evidence="2" key="1">
    <citation type="journal article" date="2023" name="Science">
        <title>Genome structures resolve the early diversification of teleost fishes.</title>
        <authorList>
            <person name="Parey E."/>
            <person name="Louis A."/>
            <person name="Montfort J."/>
            <person name="Bouchez O."/>
            <person name="Roques C."/>
            <person name="Iampietro C."/>
            <person name="Lluch J."/>
            <person name="Castinel A."/>
            <person name="Donnadieu C."/>
            <person name="Desvignes T."/>
            <person name="Floi Bucao C."/>
            <person name="Jouanno E."/>
            <person name="Wen M."/>
            <person name="Mejri S."/>
            <person name="Dirks R."/>
            <person name="Jansen H."/>
            <person name="Henkel C."/>
            <person name="Chen W.J."/>
            <person name="Zahm M."/>
            <person name="Cabau C."/>
            <person name="Klopp C."/>
            <person name="Thompson A.W."/>
            <person name="Robinson-Rechavi M."/>
            <person name="Braasch I."/>
            <person name="Lecointre G."/>
            <person name="Bobe J."/>
            <person name="Postlethwait J.H."/>
            <person name="Berthelot C."/>
            <person name="Roest Crollius H."/>
            <person name="Guiguen Y."/>
        </authorList>
    </citation>
    <scope>NUCLEOTIDE SEQUENCE</scope>
    <source>
        <strain evidence="2">NC1722</strain>
    </source>
</reference>
<feature type="region of interest" description="Disordered" evidence="1">
    <location>
        <begin position="18"/>
        <end position="47"/>
    </location>
</feature>
<proteinExistence type="predicted"/>
<name>A0AAD7SLD3_9TELE</name>
<dbReference type="Proteomes" id="UP001221898">
    <property type="component" value="Unassembled WGS sequence"/>
</dbReference>
<evidence type="ECO:0000256" key="1">
    <source>
        <dbReference type="SAM" id="MobiDB-lite"/>
    </source>
</evidence>
<comment type="caution">
    <text evidence="2">The sequence shown here is derived from an EMBL/GenBank/DDBJ whole genome shotgun (WGS) entry which is preliminary data.</text>
</comment>
<dbReference type="EMBL" id="JAINUG010000054">
    <property type="protein sequence ID" value="KAJ8404388.1"/>
    <property type="molecule type" value="Genomic_DNA"/>
</dbReference>
<keyword evidence="3" id="KW-1185">Reference proteome</keyword>
<protein>
    <submittedName>
        <fullName evidence="2">Uncharacterized protein</fullName>
    </submittedName>
</protein>
<sequence>MFVRVWWRKAYVFGGVFRDDGSSPAPPQRTRPFSCVKSSPRDSAPWSPACPGSYRDRVAGFILKKQTFRLSRRRRARISAPHRRDSEQFRS</sequence>
<accession>A0AAD7SLD3</accession>